<dbReference type="InterPro" id="IPR027417">
    <property type="entry name" value="P-loop_NTPase"/>
</dbReference>
<evidence type="ECO:0000259" key="5">
    <source>
        <dbReference type="PROSITE" id="PS51192"/>
    </source>
</evidence>
<dbReference type="GO" id="GO:0003677">
    <property type="term" value="F:DNA binding"/>
    <property type="evidence" value="ECO:0007669"/>
    <property type="project" value="InterPro"/>
</dbReference>
<dbReference type="EMBL" id="VOAH01000022">
    <property type="protein sequence ID" value="TVP39031.1"/>
    <property type="molecule type" value="Genomic_DNA"/>
</dbReference>
<dbReference type="SUPFAM" id="SSF52540">
    <property type="entry name" value="P-loop containing nucleoside triphosphate hydrolases"/>
    <property type="match status" value="1"/>
</dbReference>
<feature type="domain" description="Helicase ATP-binding" evidence="5">
    <location>
        <begin position="43"/>
        <end position="209"/>
    </location>
</feature>
<dbReference type="GO" id="GO:0004386">
    <property type="term" value="F:helicase activity"/>
    <property type="evidence" value="ECO:0007669"/>
    <property type="project" value="UniProtKB-KW"/>
</dbReference>
<dbReference type="Pfam" id="PF04851">
    <property type="entry name" value="ResIII"/>
    <property type="match status" value="1"/>
</dbReference>
<dbReference type="Gene3D" id="3.40.50.300">
    <property type="entry name" value="P-loop containing nucleotide triphosphate hydrolases"/>
    <property type="match status" value="2"/>
</dbReference>
<sequence>MNLMRFLLWKDYIKTYTNNNMSPAISSLQFPFELKPDQIAAVDSWIKNGYRGSIIYSTGTGKTEIAYESARRACLEAMRNARVEKEITSPFNILFLVPRIVLIEQNVNRLLRYNISKEYVGTYYGERKDQKEITVSTYQSAINNHPLIENAKLVVLDEVHLLSNTAFSFKKLFKIITADPKRKILGLTATINELDPKYKEIIEIIPPVKKYLIKEAVDDGRLAKPEIVSMEVSLTNEEKEIYKKTSESIRNISYKLNAYDPGVISKILYQGGMRSKYAKEWFTQVRLRKDLLNSSKHKLEKAVSIIEKHNNEKIMVFSETIDSIITLQETLDKKNIRSEIIHSKIKTKDRKLILEKWGEDFYPLLSVHTLEIGFDIPQVRIAIILSNTSNINQIAQRIGRVIRKTEEKDSAWIYLIYAKETRDNNILRMVDKAVGKKSSKIIRKGTKQTRITDEF</sequence>
<keyword evidence="2" id="KW-0378">Hydrolase</keyword>
<keyword evidence="4" id="KW-0067">ATP-binding</keyword>
<dbReference type="InterPro" id="IPR050615">
    <property type="entry name" value="ATP-dep_DNA_Helicase"/>
</dbReference>
<dbReference type="GO" id="GO:0140097">
    <property type="term" value="F:catalytic activity, acting on DNA"/>
    <property type="evidence" value="ECO:0007669"/>
    <property type="project" value="UniProtKB-ARBA"/>
</dbReference>
<accession>A0A557SR00</accession>
<evidence type="ECO:0000313" key="8">
    <source>
        <dbReference type="Proteomes" id="UP000315289"/>
    </source>
</evidence>
<comment type="caution">
    <text evidence="7">The sequence shown here is derived from an EMBL/GenBank/DDBJ whole genome shotgun (WGS) entry which is preliminary data.</text>
</comment>
<evidence type="ECO:0000256" key="3">
    <source>
        <dbReference type="ARBA" id="ARBA00022806"/>
    </source>
</evidence>
<name>A0A557SR00_9ARCH</name>
<dbReference type="PANTHER" id="PTHR11274">
    <property type="entry name" value="RAD25/XP-B DNA REPAIR HELICASE"/>
    <property type="match status" value="1"/>
</dbReference>
<gene>
    <name evidence="7" type="ORF">NARC_220006</name>
</gene>
<evidence type="ECO:0000256" key="4">
    <source>
        <dbReference type="ARBA" id="ARBA00022840"/>
    </source>
</evidence>
<keyword evidence="3 7" id="KW-0347">Helicase</keyword>
<evidence type="ECO:0000256" key="1">
    <source>
        <dbReference type="ARBA" id="ARBA00022741"/>
    </source>
</evidence>
<evidence type="ECO:0000256" key="2">
    <source>
        <dbReference type="ARBA" id="ARBA00022801"/>
    </source>
</evidence>
<evidence type="ECO:0000259" key="6">
    <source>
        <dbReference type="PROSITE" id="PS51194"/>
    </source>
</evidence>
<dbReference type="GO" id="GO:0016787">
    <property type="term" value="F:hydrolase activity"/>
    <property type="evidence" value="ECO:0007669"/>
    <property type="project" value="UniProtKB-KW"/>
</dbReference>
<reference evidence="7 8" key="1">
    <citation type="journal article" date="2019" name="Front. Microbiol.">
        <title>Ammonia Oxidation by the Arctic Terrestrial Thaumarchaeote Candidatus Nitrosocosmicus arcticus Is Stimulated by Increasing Temperatures.</title>
        <authorList>
            <person name="Alves R.J.E."/>
            <person name="Kerou M."/>
            <person name="Zappe A."/>
            <person name="Bittner R."/>
            <person name="Abby S.S."/>
            <person name="Schmidt H.A."/>
            <person name="Pfeifer K."/>
            <person name="Schleper C."/>
        </authorList>
    </citation>
    <scope>NUCLEOTIDE SEQUENCE [LARGE SCALE GENOMIC DNA]</scope>
    <source>
        <strain evidence="7 8">Kfb</strain>
    </source>
</reference>
<protein>
    <submittedName>
        <fullName evidence="7">Putative helicase</fullName>
    </submittedName>
</protein>
<evidence type="ECO:0000313" key="7">
    <source>
        <dbReference type="EMBL" id="TVP39031.1"/>
    </source>
</evidence>
<dbReference type="Proteomes" id="UP000315289">
    <property type="component" value="Unassembled WGS sequence"/>
</dbReference>
<keyword evidence="8" id="KW-1185">Reference proteome</keyword>
<dbReference type="InterPro" id="IPR006935">
    <property type="entry name" value="Helicase/UvrB_N"/>
</dbReference>
<feature type="domain" description="Helicase C-terminal" evidence="6">
    <location>
        <begin position="298"/>
        <end position="450"/>
    </location>
</feature>
<dbReference type="PROSITE" id="PS51192">
    <property type="entry name" value="HELICASE_ATP_BIND_1"/>
    <property type="match status" value="1"/>
</dbReference>
<dbReference type="GO" id="GO:0005524">
    <property type="term" value="F:ATP binding"/>
    <property type="evidence" value="ECO:0007669"/>
    <property type="project" value="UniProtKB-KW"/>
</dbReference>
<dbReference type="PROSITE" id="PS51194">
    <property type="entry name" value="HELICASE_CTER"/>
    <property type="match status" value="1"/>
</dbReference>
<dbReference type="InterPro" id="IPR001650">
    <property type="entry name" value="Helicase_C-like"/>
</dbReference>
<proteinExistence type="predicted"/>
<organism evidence="7 8">
    <name type="scientific">Candidatus Nitrosocosmicus arcticus</name>
    <dbReference type="NCBI Taxonomy" id="2035267"/>
    <lineage>
        <taxon>Archaea</taxon>
        <taxon>Nitrososphaerota</taxon>
        <taxon>Nitrososphaeria</taxon>
        <taxon>Nitrososphaerales</taxon>
        <taxon>Nitrososphaeraceae</taxon>
        <taxon>Candidatus Nitrosocosmicus</taxon>
    </lineage>
</organism>
<dbReference type="Pfam" id="PF00271">
    <property type="entry name" value="Helicase_C"/>
    <property type="match status" value="1"/>
</dbReference>
<dbReference type="SMART" id="SM00487">
    <property type="entry name" value="DEXDc"/>
    <property type="match status" value="1"/>
</dbReference>
<dbReference type="PANTHER" id="PTHR11274:SF0">
    <property type="entry name" value="GENERAL TRANSCRIPTION AND DNA REPAIR FACTOR IIH HELICASE SUBUNIT XPB"/>
    <property type="match status" value="1"/>
</dbReference>
<dbReference type="AlphaFoldDB" id="A0A557SR00"/>
<dbReference type="InterPro" id="IPR014001">
    <property type="entry name" value="Helicase_ATP-bd"/>
</dbReference>
<keyword evidence="1" id="KW-0547">Nucleotide-binding</keyword>
<dbReference type="SMART" id="SM00490">
    <property type="entry name" value="HELICc"/>
    <property type="match status" value="1"/>
</dbReference>